<dbReference type="InterPro" id="IPR008145">
    <property type="entry name" value="GK/Ca_channel_bsu"/>
</dbReference>
<evidence type="ECO:0000256" key="8">
    <source>
        <dbReference type="ARBA" id="ARBA00022741"/>
    </source>
</evidence>
<evidence type="ECO:0000256" key="6">
    <source>
        <dbReference type="ARBA" id="ARBA00022490"/>
    </source>
</evidence>
<comment type="function">
    <text evidence="1 13">Essential for recycling GMP and indirectly, cGMP.</text>
</comment>
<dbReference type="InParanoid" id="H1XWX6"/>
<evidence type="ECO:0000256" key="9">
    <source>
        <dbReference type="ARBA" id="ARBA00022777"/>
    </source>
</evidence>
<keyword evidence="6 13" id="KW-0963">Cytoplasm</keyword>
<evidence type="ECO:0000256" key="7">
    <source>
        <dbReference type="ARBA" id="ARBA00022679"/>
    </source>
</evidence>
<dbReference type="Proteomes" id="UP000183868">
    <property type="component" value="Chromosome"/>
</dbReference>
<reference evidence="16 17" key="1">
    <citation type="submission" date="2011-09" db="EMBL/GenBank/DDBJ databases">
        <title>The permanent draft genome of Caldithrix abyssi DSM 13497.</title>
        <authorList>
            <consortium name="US DOE Joint Genome Institute (JGI-PGF)"/>
            <person name="Lucas S."/>
            <person name="Han J."/>
            <person name="Lapidus A."/>
            <person name="Bruce D."/>
            <person name="Goodwin L."/>
            <person name="Pitluck S."/>
            <person name="Peters L."/>
            <person name="Kyrpides N."/>
            <person name="Mavromatis K."/>
            <person name="Ivanova N."/>
            <person name="Mikhailova N."/>
            <person name="Chertkov O."/>
            <person name="Detter J.C."/>
            <person name="Tapia R."/>
            <person name="Han C."/>
            <person name="Land M."/>
            <person name="Hauser L."/>
            <person name="Markowitz V."/>
            <person name="Cheng J.-F."/>
            <person name="Hugenholtz P."/>
            <person name="Woyke T."/>
            <person name="Wu D."/>
            <person name="Spring S."/>
            <person name="Brambilla E."/>
            <person name="Klenk H.-P."/>
            <person name="Eisen J.A."/>
        </authorList>
    </citation>
    <scope>NUCLEOTIDE SEQUENCE [LARGE SCALE GENOMIC DNA]</scope>
    <source>
        <strain evidence="16 17">DSM 13497</strain>
    </source>
</reference>
<accession>H1XWX6</accession>
<comment type="catalytic activity">
    <reaction evidence="12 13">
        <text>GMP + ATP = GDP + ADP</text>
        <dbReference type="Rhea" id="RHEA:20780"/>
        <dbReference type="ChEBI" id="CHEBI:30616"/>
        <dbReference type="ChEBI" id="CHEBI:58115"/>
        <dbReference type="ChEBI" id="CHEBI:58189"/>
        <dbReference type="ChEBI" id="CHEBI:456216"/>
        <dbReference type="EC" id="2.7.4.8"/>
    </reaction>
</comment>
<dbReference type="InterPro" id="IPR017665">
    <property type="entry name" value="Guanylate_kinase"/>
</dbReference>
<name>H1XWX6_CALAY</name>
<keyword evidence="8 13" id="KW-0547">Nucleotide-binding</keyword>
<evidence type="ECO:0000256" key="11">
    <source>
        <dbReference type="ARBA" id="ARBA00030128"/>
    </source>
</evidence>
<evidence type="ECO:0000256" key="1">
    <source>
        <dbReference type="ARBA" id="ARBA00003531"/>
    </source>
</evidence>
<dbReference type="GO" id="GO:0005829">
    <property type="term" value="C:cytosol"/>
    <property type="evidence" value="ECO:0007669"/>
    <property type="project" value="TreeGrafter"/>
</dbReference>
<proteinExistence type="inferred from homology"/>
<dbReference type="EC" id="2.7.4.8" evidence="4 13"/>
<feature type="domain" description="Guanylate kinase-like" evidence="14">
    <location>
        <begin position="5"/>
        <end position="183"/>
    </location>
</feature>
<keyword evidence="9 13" id="KW-0418">Kinase</keyword>
<dbReference type="OrthoDB" id="9808150at2"/>
<dbReference type="InterPro" id="IPR027417">
    <property type="entry name" value="P-loop_NTPase"/>
</dbReference>
<dbReference type="PROSITE" id="PS00856">
    <property type="entry name" value="GUANYLATE_KINASE_1"/>
    <property type="match status" value="1"/>
</dbReference>
<evidence type="ECO:0000313" key="16">
    <source>
        <dbReference type="EMBL" id="EHO39663.1"/>
    </source>
</evidence>
<dbReference type="KEGG" id="caby:Cabys_2781"/>
<evidence type="ECO:0000256" key="12">
    <source>
        <dbReference type="ARBA" id="ARBA00048594"/>
    </source>
</evidence>
<dbReference type="CDD" id="cd00071">
    <property type="entry name" value="GMPK"/>
    <property type="match status" value="1"/>
</dbReference>
<dbReference type="EMBL" id="CM001402">
    <property type="protein sequence ID" value="EHO39663.1"/>
    <property type="molecule type" value="Genomic_DNA"/>
</dbReference>
<dbReference type="HOGENOM" id="CLU_001715_1_2_0"/>
<dbReference type="FunCoup" id="H1XWX6">
    <property type="interactions" value="483"/>
</dbReference>
<dbReference type="Pfam" id="PF00625">
    <property type="entry name" value="Guanylate_kin"/>
    <property type="match status" value="1"/>
</dbReference>
<dbReference type="InterPro" id="IPR008144">
    <property type="entry name" value="Guanylate_kin-like_dom"/>
</dbReference>
<evidence type="ECO:0000256" key="13">
    <source>
        <dbReference type="HAMAP-Rule" id="MF_00328"/>
    </source>
</evidence>
<evidence type="ECO:0000313" key="17">
    <source>
        <dbReference type="Proteomes" id="UP000004671"/>
    </source>
</evidence>
<dbReference type="GO" id="GO:0005524">
    <property type="term" value="F:ATP binding"/>
    <property type="evidence" value="ECO:0007669"/>
    <property type="project" value="UniProtKB-UniRule"/>
</dbReference>
<evidence type="ECO:0000313" key="15">
    <source>
        <dbReference type="EMBL" id="APF19529.1"/>
    </source>
</evidence>
<dbReference type="InterPro" id="IPR020590">
    <property type="entry name" value="Guanylate_kinase_CS"/>
</dbReference>
<comment type="similarity">
    <text evidence="3 13">Belongs to the guanylate kinase family.</text>
</comment>
<feature type="binding site" evidence="13">
    <location>
        <begin position="12"/>
        <end position="19"/>
    </location>
    <ligand>
        <name>ATP</name>
        <dbReference type="ChEBI" id="CHEBI:30616"/>
    </ligand>
</feature>
<sequence>MKFKSPYIVFSAPSGGGKTTIVKTLNARHPETVISVSATTRPIRPNEKDGVDYYFLDKETFEKYIEQGKFLEYEQVHGNYYGTLKEVVERHTAEGKTVLFDIDVNGALSIKKHYPQAILIFLKPPSEQVLIERLKKRKTETEETIRKRLARLPYEYQQAEKFDYIVINDDLEKTIKEIETIILAEK</sequence>
<dbReference type="EMBL" id="CP018099">
    <property type="protein sequence ID" value="APF19529.1"/>
    <property type="molecule type" value="Genomic_DNA"/>
</dbReference>
<dbReference type="Gene3D" id="3.40.50.300">
    <property type="entry name" value="P-loop containing nucleotide triphosphate hydrolases"/>
    <property type="match status" value="1"/>
</dbReference>
<dbReference type="FunFam" id="3.30.63.10:FF:000005">
    <property type="entry name" value="Guanylate kinase"/>
    <property type="match status" value="1"/>
</dbReference>
<reference evidence="15 18" key="2">
    <citation type="submission" date="2016-11" db="EMBL/GenBank/DDBJ databases">
        <title>Genomic analysis of Caldithrix abyssi and proposal of a novel bacterial phylum Caldithrichaeota.</title>
        <authorList>
            <person name="Kublanov I."/>
            <person name="Sigalova O."/>
            <person name="Gavrilov S."/>
            <person name="Lebedinsky A."/>
            <person name="Ivanova N."/>
            <person name="Daum C."/>
            <person name="Reddy T."/>
            <person name="Klenk H.P."/>
            <person name="Goker M."/>
            <person name="Reva O."/>
            <person name="Miroshnichenko M."/>
            <person name="Kyprides N."/>
            <person name="Woyke T."/>
            <person name="Gelfand M."/>
        </authorList>
    </citation>
    <scope>NUCLEOTIDE SEQUENCE [LARGE SCALE GENOMIC DNA]</scope>
    <source>
        <strain evidence="15 18">LF13</strain>
    </source>
</reference>
<comment type="subcellular location">
    <subcellularLocation>
        <location evidence="2 13">Cytoplasm</location>
    </subcellularLocation>
</comment>
<dbReference type="RefSeq" id="WP_006926514.1">
    <property type="nucleotide sequence ID" value="NZ_CM001402.1"/>
</dbReference>
<dbReference type="SMART" id="SM00072">
    <property type="entry name" value="GuKc"/>
    <property type="match status" value="1"/>
</dbReference>
<evidence type="ECO:0000256" key="3">
    <source>
        <dbReference type="ARBA" id="ARBA00005790"/>
    </source>
</evidence>
<dbReference type="NCBIfam" id="TIGR03263">
    <property type="entry name" value="guanyl_kin"/>
    <property type="match status" value="1"/>
</dbReference>
<evidence type="ECO:0000259" key="14">
    <source>
        <dbReference type="PROSITE" id="PS50052"/>
    </source>
</evidence>
<evidence type="ECO:0000256" key="4">
    <source>
        <dbReference type="ARBA" id="ARBA00012961"/>
    </source>
</evidence>
<evidence type="ECO:0000313" key="18">
    <source>
        <dbReference type="Proteomes" id="UP000183868"/>
    </source>
</evidence>
<dbReference type="SUPFAM" id="SSF52540">
    <property type="entry name" value="P-loop containing nucleoside triphosphate hydrolases"/>
    <property type="match status" value="1"/>
</dbReference>
<organism evidence="16 17">
    <name type="scientific">Caldithrix abyssi DSM 13497</name>
    <dbReference type="NCBI Taxonomy" id="880073"/>
    <lineage>
        <taxon>Bacteria</taxon>
        <taxon>Pseudomonadati</taxon>
        <taxon>Calditrichota</taxon>
        <taxon>Calditrichia</taxon>
        <taxon>Calditrichales</taxon>
        <taxon>Calditrichaceae</taxon>
        <taxon>Caldithrix</taxon>
    </lineage>
</organism>
<dbReference type="Gene3D" id="3.30.63.10">
    <property type="entry name" value="Guanylate Kinase phosphate binding domain"/>
    <property type="match status" value="1"/>
</dbReference>
<dbReference type="STRING" id="880073.Cabys_2781"/>
<dbReference type="Proteomes" id="UP000004671">
    <property type="component" value="Chromosome"/>
</dbReference>
<dbReference type="PANTHER" id="PTHR23117">
    <property type="entry name" value="GUANYLATE KINASE-RELATED"/>
    <property type="match status" value="1"/>
</dbReference>
<evidence type="ECO:0000256" key="5">
    <source>
        <dbReference type="ARBA" id="ARBA00016296"/>
    </source>
</evidence>
<dbReference type="AlphaFoldDB" id="H1XWX6"/>
<protein>
    <recommendedName>
        <fullName evidence="5 13">Guanylate kinase</fullName>
        <ecNumber evidence="4 13">2.7.4.8</ecNumber>
    </recommendedName>
    <alternativeName>
        <fullName evidence="11 13">GMP kinase</fullName>
    </alternativeName>
</protein>
<keyword evidence="17" id="KW-1185">Reference proteome</keyword>
<evidence type="ECO:0000256" key="2">
    <source>
        <dbReference type="ARBA" id="ARBA00004496"/>
    </source>
</evidence>
<evidence type="ECO:0000256" key="10">
    <source>
        <dbReference type="ARBA" id="ARBA00022840"/>
    </source>
</evidence>
<dbReference type="PROSITE" id="PS50052">
    <property type="entry name" value="GUANYLATE_KINASE_2"/>
    <property type="match status" value="1"/>
</dbReference>
<dbReference type="PaxDb" id="880073-Calab_0009"/>
<dbReference type="PANTHER" id="PTHR23117:SF13">
    <property type="entry name" value="GUANYLATE KINASE"/>
    <property type="match status" value="1"/>
</dbReference>
<dbReference type="GO" id="GO:0004385">
    <property type="term" value="F:GMP kinase activity"/>
    <property type="evidence" value="ECO:0007669"/>
    <property type="project" value="UniProtKB-UniRule"/>
</dbReference>
<gene>
    <name evidence="13 15" type="primary">gmk</name>
    <name evidence="15" type="ORF">Cabys_2781</name>
    <name evidence="16" type="ORF">Calab_0009</name>
</gene>
<keyword evidence="7 13" id="KW-0808">Transferase</keyword>
<dbReference type="eggNOG" id="COG0194">
    <property type="taxonomic scope" value="Bacteria"/>
</dbReference>
<keyword evidence="10 13" id="KW-0067">ATP-binding</keyword>
<dbReference type="HAMAP" id="MF_00328">
    <property type="entry name" value="Guanylate_kinase"/>
    <property type="match status" value="1"/>
</dbReference>